<dbReference type="GO" id="GO:0048472">
    <property type="term" value="F:threonine-phosphate decarboxylase activity"/>
    <property type="evidence" value="ECO:0007669"/>
    <property type="project" value="InterPro"/>
</dbReference>
<keyword evidence="3" id="KW-1185">Reference proteome</keyword>
<reference evidence="2" key="1">
    <citation type="submission" date="2022-08" db="EMBL/GenBank/DDBJ databases">
        <title>Genomic Encyclopedia of Type Strains, Phase III (KMG-III): the genomes of soil and plant-associated and newly described type strains.</title>
        <authorList>
            <person name="Whitman W."/>
        </authorList>
    </citation>
    <scope>NUCLEOTIDE SEQUENCE</scope>
    <source>
        <strain evidence="2">HMT 1</strain>
    </source>
</reference>
<keyword evidence="1" id="KW-1133">Transmembrane helix</keyword>
<evidence type="ECO:0000313" key="2">
    <source>
        <dbReference type="EMBL" id="MCS3902978.1"/>
    </source>
</evidence>
<comment type="caution">
    <text evidence="2">The sequence shown here is derived from an EMBL/GenBank/DDBJ whole genome shotgun (WGS) entry which is preliminary data.</text>
</comment>
<keyword evidence="1" id="KW-0472">Membrane</keyword>
<organism evidence="2 3">
    <name type="scientific">Methylohalomonas lacus</name>
    <dbReference type="NCBI Taxonomy" id="398773"/>
    <lineage>
        <taxon>Bacteria</taxon>
        <taxon>Pseudomonadati</taxon>
        <taxon>Pseudomonadota</taxon>
        <taxon>Gammaproteobacteria</taxon>
        <taxon>Methylohalomonadales</taxon>
        <taxon>Methylohalomonadaceae</taxon>
        <taxon>Methylohalomonas</taxon>
    </lineage>
</organism>
<evidence type="ECO:0000313" key="3">
    <source>
        <dbReference type="Proteomes" id="UP001204445"/>
    </source>
</evidence>
<dbReference type="GO" id="GO:0005886">
    <property type="term" value="C:plasma membrane"/>
    <property type="evidence" value="ECO:0007669"/>
    <property type="project" value="TreeGrafter"/>
</dbReference>
<dbReference type="PANTHER" id="PTHR38684">
    <property type="entry name" value="PROTEIN AMPE"/>
    <property type="match status" value="1"/>
</dbReference>
<gene>
    <name evidence="2" type="ORF">J2T55_000986</name>
</gene>
<dbReference type="RefSeq" id="WP_259054583.1">
    <property type="nucleotide sequence ID" value="NZ_JANUCT010000005.1"/>
</dbReference>
<dbReference type="InterPro" id="IPR052966">
    <property type="entry name" value="Beta-lactamase_Reg"/>
</dbReference>
<feature type="transmembrane region" description="Helical" evidence="1">
    <location>
        <begin position="49"/>
        <end position="68"/>
    </location>
</feature>
<feature type="transmembrane region" description="Helical" evidence="1">
    <location>
        <begin position="144"/>
        <end position="164"/>
    </location>
</feature>
<dbReference type="PANTHER" id="PTHR38684:SF1">
    <property type="entry name" value="PROTEIN AMPE"/>
    <property type="match status" value="1"/>
</dbReference>
<dbReference type="Pfam" id="PF03186">
    <property type="entry name" value="CobD_Cbib"/>
    <property type="match status" value="1"/>
</dbReference>
<dbReference type="GO" id="GO:0009236">
    <property type="term" value="P:cobalamin biosynthetic process"/>
    <property type="evidence" value="ECO:0007669"/>
    <property type="project" value="InterPro"/>
</dbReference>
<protein>
    <submittedName>
        <fullName evidence="2">Membrane protein required for beta-lactamase induction</fullName>
    </submittedName>
</protein>
<dbReference type="GO" id="GO:0046677">
    <property type="term" value="P:response to antibiotic"/>
    <property type="evidence" value="ECO:0007669"/>
    <property type="project" value="TreeGrafter"/>
</dbReference>
<proteinExistence type="predicted"/>
<sequence>MTLIAILLVLAIERFVGAVDHLRHFGWFRTYSRWCENRLSTRSLWQGPFGVIVILLPPLLLLAVIIQALHSVTPVLDFLLACAVLLYCLGPADLGHQVSRYTEALEAGDRNAAAEAHAAFINHHWHPYGPLGGTLASLLEQANVRLFAVLFWFAVLGPVGALLYRLTAELYRHYHEVHGGFANSIRDLYNLLNWPTTRLSALGFALAGNLVDAIEGWRRAEARSLAVNEDVLIESGLNALQFPQVYDTDADDTGSENVAAGSTTAGEPHSEDIISWIEMARGLENRTLIVWLSVLAVMTIAGVVS</sequence>
<feature type="transmembrane region" description="Helical" evidence="1">
    <location>
        <begin position="288"/>
        <end position="304"/>
    </location>
</feature>
<evidence type="ECO:0000256" key="1">
    <source>
        <dbReference type="SAM" id="Phobius"/>
    </source>
</evidence>
<name>A0AAE3L3Y3_9GAMM</name>
<dbReference type="InterPro" id="IPR004485">
    <property type="entry name" value="Cobalamin_biosynth_CobD/CbiB"/>
</dbReference>
<dbReference type="AlphaFoldDB" id="A0AAE3L3Y3"/>
<keyword evidence="1" id="KW-0812">Transmembrane</keyword>
<dbReference type="EMBL" id="JANUCT010000005">
    <property type="protein sequence ID" value="MCS3902978.1"/>
    <property type="molecule type" value="Genomic_DNA"/>
</dbReference>
<dbReference type="Proteomes" id="UP001204445">
    <property type="component" value="Unassembled WGS sequence"/>
</dbReference>
<accession>A0AAE3L3Y3</accession>